<dbReference type="Pfam" id="PF13959">
    <property type="entry name" value="CTE_SPB4"/>
    <property type="match status" value="1"/>
</dbReference>
<dbReference type="RefSeq" id="XP_005649174.1">
    <property type="nucleotide sequence ID" value="XM_005649117.1"/>
</dbReference>
<dbReference type="PANTHER" id="PTHR24031">
    <property type="entry name" value="RNA HELICASE"/>
    <property type="match status" value="1"/>
</dbReference>
<dbReference type="GO" id="GO:0003723">
    <property type="term" value="F:RNA binding"/>
    <property type="evidence" value="ECO:0007669"/>
    <property type="project" value="UniProtKB-UniRule"/>
</dbReference>
<evidence type="ECO:0000259" key="10">
    <source>
        <dbReference type="PROSITE" id="PS51194"/>
    </source>
</evidence>
<dbReference type="PROSITE" id="PS51192">
    <property type="entry name" value="HELICASE_ATP_BIND_1"/>
    <property type="match status" value="1"/>
</dbReference>
<name>I0Z1W1_COCSC</name>
<dbReference type="Pfam" id="PF00270">
    <property type="entry name" value="DEAD"/>
    <property type="match status" value="1"/>
</dbReference>
<dbReference type="SUPFAM" id="SSF52540">
    <property type="entry name" value="P-loop containing nucleoside triphosphate hydrolases"/>
    <property type="match status" value="1"/>
</dbReference>
<dbReference type="InterPro" id="IPR001650">
    <property type="entry name" value="Helicase_C-like"/>
</dbReference>
<feature type="domain" description="Helicase C-terminal" evidence="10">
    <location>
        <begin position="302"/>
        <end position="475"/>
    </location>
</feature>
<evidence type="ECO:0000313" key="12">
    <source>
        <dbReference type="Proteomes" id="UP000007264"/>
    </source>
</evidence>
<organism evidence="11 12">
    <name type="scientific">Coccomyxa subellipsoidea (strain C-169)</name>
    <name type="common">Green microalga</name>
    <dbReference type="NCBI Taxonomy" id="574566"/>
    <lineage>
        <taxon>Eukaryota</taxon>
        <taxon>Viridiplantae</taxon>
        <taxon>Chlorophyta</taxon>
        <taxon>core chlorophytes</taxon>
        <taxon>Trebouxiophyceae</taxon>
        <taxon>Trebouxiophyceae incertae sedis</taxon>
        <taxon>Coccomyxaceae</taxon>
        <taxon>Coccomyxa</taxon>
        <taxon>Coccomyxa subellipsoidea</taxon>
    </lineage>
</organism>
<dbReference type="AlphaFoldDB" id="I0Z1W1"/>
<dbReference type="InterPro" id="IPR011545">
    <property type="entry name" value="DEAD/DEAH_box_helicase_dom"/>
</dbReference>
<dbReference type="PROSITE" id="PS51194">
    <property type="entry name" value="HELICASE_CTER"/>
    <property type="match status" value="1"/>
</dbReference>
<dbReference type="CDD" id="cd18787">
    <property type="entry name" value="SF2_C_DEAD"/>
    <property type="match status" value="1"/>
</dbReference>
<keyword evidence="12" id="KW-1185">Reference proteome</keyword>
<dbReference type="InterPro" id="IPR014001">
    <property type="entry name" value="Helicase_ATP-bd"/>
</dbReference>
<evidence type="ECO:0000256" key="6">
    <source>
        <dbReference type="RuleBase" id="RU000492"/>
    </source>
</evidence>
<reference evidence="11 12" key="1">
    <citation type="journal article" date="2012" name="Genome Biol.">
        <title>The genome of the polar eukaryotic microalga coccomyxa subellipsoidea reveals traits of cold adaptation.</title>
        <authorList>
            <person name="Blanc G."/>
            <person name="Agarkova I."/>
            <person name="Grimwood J."/>
            <person name="Kuo A."/>
            <person name="Brueggeman A."/>
            <person name="Dunigan D."/>
            <person name="Gurnon J."/>
            <person name="Ladunga I."/>
            <person name="Lindquist E."/>
            <person name="Lucas S."/>
            <person name="Pangilinan J."/>
            <person name="Proschold T."/>
            <person name="Salamov A."/>
            <person name="Schmutz J."/>
            <person name="Weeks D."/>
            <person name="Yamada T."/>
            <person name="Claverie J.M."/>
            <person name="Grigoriev I."/>
            <person name="Van Etten J."/>
            <person name="Lomsadze A."/>
            <person name="Borodovsky M."/>
        </authorList>
    </citation>
    <scope>NUCLEOTIDE SEQUENCE [LARGE SCALE GENOMIC DNA]</scope>
    <source>
        <strain evidence="11 12">C-169</strain>
    </source>
</reference>
<comment type="caution">
    <text evidence="11">The sequence shown here is derived from an EMBL/GenBank/DDBJ whole genome shotgun (WGS) entry which is preliminary data.</text>
</comment>
<comment type="catalytic activity">
    <reaction evidence="7">
        <text>ATP + H2O = ADP + phosphate + H(+)</text>
        <dbReference type="Rhea" id="RHEA:13065"/>
        <dbReference type="ChEBI" id="CHEBI:15377"/>
        <dbReference type="ChEBI" id="CHEBI:15378"/>
        <dbReference type="ChEBI" id="CHEBI:30616"/>
        <dbReference type="ChEBI" id="CHEBI:43474"/>
        <dbReference type="ChEBI" id="CHEBI:456216"/>
        <dbReference type="EC" id="3.6.4.13"/>
    </reaction>
</comment>
<evidence type="ECO:0000259" key="9">
    <source>
        <dbReference type="PROSITE" id="PS51192"/>
    </source>
</evidence>
<evidence type="ECO:0000256" key="3">
    <source>
        <dbReference type="ARBA" id="ARBA00022806"/>
    </source>
</evidence>
<evidence type="ECO:0000313" key="11">
    <source>
        <dbReference type="EMBL" id="EIE24630.1"/>
    </source>
</evidence>
<dbReference type="OrthoDB" id="422663at2759"/>
<dbReference type="InterPro" id="IPR025313">
    <property type="entry name" value="SPB4-like_CTE"/>
</dbReference>
<dbReference type="SMART" id="SM00490">
    <property type="entry name" value="HELICc"/>
    <property type="match status" value="1"/>
</dbReference>
<dbReference type="InterPro" id="IPR000629">
    <property type="entry name" value="RNA-helicase_DEAD-box_CS"/>
</dbReference>
<evidence type="ECO:0000256" key="1">
    <source>
        <dbReference type="ARBA" id="ARBA00022741"/>
    </source>
</evidence>
<dbReference type="GO" id="GO:0003724">
    <property type="term" value="F:RNA helicase activity"/>
    <property type="evidence" value="ECO:0007669"/>
    <property type="project" value="UniProtKB-EC"/>
</dbReference>
<evidence type="ECO:0000256" key="7">
    <source>
        <dbReference type="RuleBase" id="RU365068"/>
    </source>
</evidence>
<dbReference type="EMBL" id="AGSI01000005">
    <property type="protein sequence ID" value="EIE24630.1"/>
    <property type="molecule type" value="Genomic_DNA"/>
</dbReference>
<evidence type="ECO:0000256" key="8">
    <source>
        <dbReference type="SAM" id="MobiDB-lite"/>
    </source>
</evidence>
<keyword evidence="3 6" id="KW-0347">Helicase</keyword>
<dbReference type="Pfam" id="PF00271">
    <property type="entry name" value="Helicase_C"/>
    <property type="match status" value="1"/>
</dbReference>
<feature type="region of interest" description="Disordered" evidence="8">
    <location>
        <begin position="562"/>
        <end position="593"/>
    </location>
</feature>
<dbReference type="Proteomes" id="UP000007264">
    <property type="component" value="Unassembled WGS sequence"/>
</dbReference>
<keyword evidence="2 6" id="KW-0378">Hydrolase</keyword>
<gene>
    <name evidence="11" type="ORF">COCSUDRAFT_53019</name>
</gene>
<comment type="function">
    <text evidence="7">RNA helicase.</text>
</comment>
<accession>I0Z1W1</accession>
<evidence type="ECO:0000256" key="5">
    <source>
        <dbReference type="ARBA" id="ARBA00022884"/>
    </source>
</evidence>
<dbReference type="SMART" id="SM01178">
    <property type="entry name" value="DUF4217"/>
    <property type="match status" value="1"/>
</dbReference>
<protein>
    <recommendedName>
        <fullName evidence="7">ATP-dependent RNA helicase</fullName>
        <ecNumber evidence="7">3.6.4.13</ecNumber>
    </recommendedName>
</protein>
<evidence type="ECO:0000256" key="4">
    <source>
        <dbReference type="ARBA" id="ARBA00022840"/>
    </source>
</evidence>
<comment type="similarity">
    <text evidence="6">Belongs to the DEAD box helicase family.</text>
</comment>
<dbReference type="EC" id="3.6.4.13" evidence="7"/>
<keyword evidence="4 6" id="KW-0067">ATP-binding</keyword>
<evidence type="ECO:0000256" key="2">
    <source>
        <dbReference type="ARBA" id="ARBA00022801"/>
    </source>
</evidence>
<feature type="compositionally biased region" description="Basic and acidic residues" evidence="8">
    <location>
        <begin position="567"/>
        <end position="581"/>
    </location>
</feature>
<feature type="domain" description="Helicase ATP-binding" evidence="9">
    <location>
        <begin position="65"/>
        <end position="259"/>
    </location>
</feature>
<dbReference type="eggNOG" id="KOG0348">
    <property type="taxonomic scope" value="Eukaryota"/>
</dbReference>
<dbReference type="KEGG" id="csl:COCSUDRAFT_53019"/>
<dbReference type="Gene3D" id="3.40.50.300">
    <property type="entry name" value="P-loop containing nucleotide triphosphate hydrolases"/>
    <property type="match status" value="2"/>
</dbReference>
<comment type="domain">
    <text evidence="7">The Q motif is unique to and characteristic of the DEAD box family of RNA helicases and controls ATP binding and hydrolysis.</text>
</comment>
<keyword evidence="1 6" id="KW-0547">Nucleotide-binding</keyword>
<sequence>MLEMQNFTVQLCLQERGFVSFIDERKTMRYATKRKVKEEDSSKQKKVKFKEINFVTPTRIQQAAIPVLLRGRDALVNAPTGSGKTLAYLAAIVNDLQAQEPRVSRAEGTHALIVVPTRELCLQIADVLTLILRRYIWLVGGAIYGGENRAKEKARLRKGVTVLVATPGRLLDHLQNTQSFRTEELRWLVLDEADRLLDLGFEQKIGKAPCDGAGDILAITDKRTAEAGNRRRQTVLLSATLHSKLDSLASLSLQNPAAIGFQVQAVEGHLHITSAEGQDDGGNAAASSAHTADREQFHIPTLLKQRVVEVPSKMRLVVLAALLRQICAAQRAAKVVLFMSSCDAVEFVHQMFSEVFELVDGEPLLPTTIFKLHGNLAQGVRTHTFLEFSRCKSGVLICTDVAARGLDFPEVTSIIQYDPPGEASEYVHRVGRTARMGKVGEAFLFLLPCERGYLAKLEATGVRLQPINLLAALDLLPGAQGQQGRPGRTLDTHTGAHALQARLGEAVSADPGLRSLAADAFRSSVRAYAAHPAALKDVFHVKRLHLGHVAHSFALREAPSMLGKSSNKAELKRKKAEERGGKKVLPGKLRKRK</sequence>
<dbReference type="STRING" id="574566.I0Z1W1"/>
<dbReference type="SMART" id="SM00487">
    <property type="entry name" value="DEXDc"/>
    <property type="match status" value="1"/>
</dbReference>
<dbReference type="PROSITE" id="PS00039">
    <property type="entry name" value="DEAD_ATP_HELICASE"/>
    <property type="match status" value="1"/>
</dbReference>
<dbReference type="InterPro" id="IPR027417">
    <property type="entry name" value="P-loop_NTPase"/>
</dbReference>
<dbReference type="GO" id="GO:0016887">
    <property type="term" value="F:ATP hydrolysis activity"/>
    <property type="evidence" value="ECO:0007669"/>
    <property type="project" value="RHEA"/>
</dbReference>
<proteinExistence type="inferred from homology"/>
<keyword evidence="5 7" id="KW-0694">RNA-binding</keyword>
<dbReference type="GO" id="GO:0005524">
    <property type="term" value="F:ATP binding"/>
    <property type="evidence" value="ECO:0007669"/>
    <property type="project" value="UniProtKB-UniRule"/>
</dbReference>
<dbReference type="GeneID" id="17042632"/>